<dbReference type="SMART" id="SM00483">
    <property type="entry name" value="POLXc"/>
    <property type="match status" value="1"/>
</dbReference>
<dbReference type="Gene3D" id="1.10.150.20">
    <property type="entry name" value="5' to 3' exonuclease, C-terminal subdomain"/>
    <property type="match status" value="1"/>
</dbReference>
<dbReference type="GO" id="GO:0008270">
    <property type="term" value="F:zinc ion binding"/>
    <property type="evidence" value="ECO:0007669"/>
    <property type="project" value="TreeGrafter"/>
</dbReference>
<evidence type="ECO:0000256" key="7">
    <source>
        <dbReference type="ARBA" id="ARBA00049244"/>
    </source>
</evidence>
<feature type="domain" description="Polymerase/histidinol phosphatase N-terminal" evidence="8">
    <location>
        <begin position="350"/>
        <end position="430"/>
    </location>
</feature>
<evidence type="ECO:0000256" key="4">
    <source>
        <dbReference type="ARBA" id="ARBA00022763"/>
    </source>
</evidence>
<dbReference type="InterPro" id="IPR002054">
    <property type="entry name" value="DNA-dir_DNA_pol_X"/>
</dbReference>
<dbReference type="SUPFAM" id="SSF47802">
    <property type="entry name" value="DNA polymerase beta, N-terminal domain-like"/>
    <property type="match status" value="1"/>
</dbReference>
<evidence type="ECO:0000256" key="3">
    <source>
        <dbReference type="ARBA" id="ARBA00022695"/>
    </source>
</evidence>
<evidence type="ECO:0000259" key="8">
    <source>
        <dbReference type="SMART" id="SM00481"/>
    </source>
</evidence>
<accession>A0A1F4VA44</accession>
<dbReference type="AlphaFoldDB" id="A0A1F4VA44"/>
<dbReference type="InterPro" id="IPR043519">
    <property type="entry name" value="NT_sf"/>
</dbReference>
<dbReference type="NCBIfam" id="NF006375">
    <property type="entry name" value="PRK08609.1"/>
    <property type="match status" value="1"/>
</dbReference>
<dbReference type="GO" id="GO:0003887">
    <property type="term" value="F:DNA-directed DNA polymerase activity"/>
    <property type="evidence" value="ECO:0007669"/>
    <property type="project" value="UniProtKB-KW"/>
</dbReference>
<dbReference type="CDD" id="cd07436">
    <property type="entry name" value="PHP_PolX"/>
    <property type="match status" value="1"/>
</dbReference>
<dbReference type="Gene3D" id="1.10.150.110">
    <property type="entry name" value="DNA polymerase beta, N-terminal domain-like"/>
    <property type="match status" value="1"/>
</dbReference>
<dbReference type="InterPro" id="IPR047967">
    <property type="entry name" value="PolX_PHP"/>
</dbReference>
<evidence type="ECO:0000313" key="11">
    <source>
        <dbReference type="Proteomes" id="UP000178127"/>
    </source>
</evidence>
<dbReference type="InterPro" id="IPR037160">
    <property type="entry name" value="DNA_Pol_thumb_sf"/>
</dbReference>
<name>A0A1F4VA44_UNCKA</name>
<dbReference type="Gene3D" id="3.30.460.10">
    <property type="entry name" value="Beta Polymerase, domain 2"/>
    <property type="match status" value="1"/>
</dbReference>
<keyword evidence="2" id="KW-0808">Transferase</keyword>
<dbReference type="SUPFAM" id="SSF81301">
    <property type="entry name" value="Nucleotidyltransferase"/>
    <property type="match status" value="1"/>
</dbReference>
<dbReference type="InterPro" id="IPR003141">
    <property type="entry name" value="Pol/His_phosphatase_N"/>
</dbReference>
<evidence type="ECO:0000259" key="9">
    <source>
        <dbReference type="SMART" id="SM00483"/>
    </source>
</evidence>
<dbReference type="InterPro" id="IPR027421">
    <property type="entry name" value="DNA_pol_lamdba_lyase_dom_sf"/>
</dbReference>
<dbReference type="Pfam" id="PF02811">
    <property type="entry name" value="PHP"/>
    <property type="match status" value="1"/>
</dbReference>
<evidence type="ECO:0000256" key="2">
    <source>
        <dbReference type="ARBA" id="ARBA00022679"/>
    </source>
</evidence>
<keyword evidence="5" id="KW-0239">DNA-directed DNA polymerase</keyword>
<comment type="caution">
    <text evidence="10">The sequence shown here is derived from an EMBL/GenBank/DDBJ whole genome shotgun (WGS) entry which is preliminary data.</text>
</comment>
<gene>
    <name evidence="10" type="ORF">A3D91_04620</name>
</gene>
<dbReference type="Pfam" id="PF14716">
    <property type="entry name" value="HHH_8"/>
    <property type="match status" value="1"/>
</dbReference>
<sequence length="584" mass="66576">MDKPHKFTNREIVQILKEVLAAMEVKGFNIFETRAYQNAISAIDNLTSTVYDLWEDKRLREIPGVGATLESHLDELFKTGKVDKFDSVKKGLPEGMFGLIGVRGIGAKKALKLAMAFKLSDRSSAMEKVKLAAEKGQIRNLESFGEKSEKDILDAITEAKMTKNAKKRLLLFQAEEISDRLLNYIKKLNVVLQAESLGSLRRRNPTVGDIDIAVSTNNSEKVIEHFMKYPEIDDVLSKGDKKVSVVLKNDIQVDLRTSDPAAYGSMMQYFTGSKQHNIILRTYSLEKGKSLSEYGITYRNKLYKFSTEEEFYKFLDMQYIPPELRHGKNEVELSLKNKVPELVKLEDIKGDSHTHTTDSDGVDTLEEMVKTAHTMGYKYYGISDHAPSVQSRGYKAVEKIIYEKKEKIKKLNEKYKDIKLFFGYEVNILADTTLALPDGLLKELDYVIASIHTSFDQDREVITKRLINSLENPYVTFIGHPTGRLINERDASDTDWTKVFRAAQSNNKYFEINSQVNRLDLTDDLIKEALEYGLKFFVNTDAHATDQLYYLNYGIDVARRGGCTKSDIINTLNLDEFEKIINSK</sequence>
<evidence type="ECO:0000313" key="10">
    <source>
        <dbReference type="EMBL" id="OGC54018.1"/>
    </source>
</evidence>
<dbReference type="PANTHER" id="PTHR36928:SF1">
    <property type="entry name" value="PHOSPHATASE YCDX-RELATED"/>
    <property type="match status" value="1"/>
</dbReference>
<dbReference type="InterPro" id="IPR010996">
    <property type="entry name" value="HHH_MUS81"/>
</dbReference>
<feature type="domain" description="DNA-directed DNA polymerase X" evidence="9">
    <location>
        <begin position="7"/>
        <end position="326"/>
    </location>
</feature>
<dbReference type="GO" id="GO:0003677">
    <property type="term" value="F:DNA binding"/>
    <property type="evidence" value="ECO:0007669"/>
    <property type="project" value="InterPro"/>
</dbReference>
<dbReference type="SMART" id="SM00481">
    <property type="entry name" value="POLIIIAc"/>
    <property type="match status" value="1"/>
</dbReference>
<evidence type="ECO:0000256" key="6">
    <source>
        <dbReference type="ARBA" id="ARBA00023204"/>
    </source>
</evidence>
<dbReference type="GO" id="GO:0006281">
    <property type="term" value="P:DNA repair"/>
    <property type="evidence" value="ECO:0007669"/>
    <property type="project" value="UniProtKB-KW"/>
</dbReference>
<dbReference type="PANTHER" id="PTHR36928">
    <property type="entry name" value="PHOSPHATASE YCDX-RELATED"/>
    <property type="match status" value="1"/>
</dbReference>
<evidence type="ECO:0000256" key="5">
    <source>
        <dbReference type="ARBA" id="ARBA00022932"/>
    </source>
</evidence>
<dbReference type="GO" id="GO:0005829">
    <property type="term" value="C:cytosol"/>
    <property type="evidence" value="ECO:0007669"/>
    <property type="project" value="TreeGrafter"/>
</dbReference>
<dbReference type="InterPro" id="IPR004013">
    <property type="entry name" value="PHP_dom"/>
</dbReference>
<dbReference type="CDD" id="cd00141">
    <property type="entry name" value="NT_POLXc"/>
    <property type="match status" value="1"/>
</dbReference>
<organism evidence="10 11">
    <name type="scientific">candidate division WWE3 bacterium RIFCSPHIGHO2_02_FULL_38_14</name>
    <dbReference type="NCBI Taxonomy" id="1802620"/>
    <lineage>
        <taxon>Bacteria</taxon>
        <taxon>Katanobacteria</taxon>
    </lineage>
</organism>
<dbReference type="InterPro" id="IPR029398">
    <property type="entry name" value="PolB_thumb"/>
</dbReference>
<keyword evidence="6" id="KW-0234">DNA repair</keyword>
<dbReference type="InterPro" id="IPR002008">
    <property type="entry name" value="DNA_pol_X_beta-like"/>
</dbReference>
<dbReference type="InterPro" id="IPR016195">
    <property type="entry name" value="Pol/histidinol_Pase-like"/>
</dbReference>
<keyword evidence="4" id="KW-0227">DNA damage</keyword>
<reference evidence="10 11" key="1">
    <citation type="journal article" date="2016" name="Nat. Commun.">
        <title>Thousands of microbial genomes shed light on interconnected biogeochemical processes in an aquifer system.</title>
        <authorList>
            <person name="Anantharaman K."/>
            <person name="Brown C.T."/>
            <person name="Hug L.A."/>
            <person name="Sharon I."/>
            <person name="Castelle C.J."/>
            <person name="Probst A.J."/>
            <person name="Thomas B.C."/>
            <person name="Singh A."/>
            <person name="Wilkins M.J."/>
            <person name="Karaoz U."/>
            <person name="Brodie E.L."/>
            <person name="Williams K.H."/>
            <person name="Hubbard S.S."/>
            <person name="Banfield J.F."/>
        </authorList>
    </citation>
    <scope>NUCLEOTIDE SEQUENCE [LARGE SCALE GENOMIC DNA]</scope>
</reference>
<dbReference type="Gene3D" id="3.20.20.140">
    <property type="entry name" value="Metal-dependent hydrolases"/>
    <property type="match status" value="1"/>
</dbReference>
<evidence type="ECO:0000256" key="1">
    <source>
        <dbReference type="ARBA" id="ARBA00012417"/>
    </source>
</evidence>
<dbReference type="Gene3D" id="3.30.210.10">
    <property type="entry name" value="DNA polymerase, thumb domain"/>
    <property type="match status" value="1"/>
</dbReference>
<dbReference type="STRING" id="1802620.A3D91_04620"/>
<dbReference type="Proteomes" id="UP000178127">
    <property type="component" value="Unassembled WGS sequence"/>
</dbReference>
<dbReference type="InterPro" id="IPR022311">
    <property type="entry name" value="PolX-like"/>
</dbReference>
<proteinExistence type="predicted"/>
<dbReference type="EMBL" id="MEVD01000006">
    <property type="protein sequence ID" value="OGC54018.1"/>
    <property type="molecule type" value="Genomic_DNA"/>
</dbReference>
<dbReference type="EC" id="2.7.7.7" evidence="1"/>
<comment type="catalytic activity">
    <reaction evidence="7">
        <text>DNA(n) + a 2'-deoxyribonucleoside 5'-triphosphate = DNA(n+1) + diphosphate</text>
        <dbReference type="Rhea" id="RHEA:22508"/>
        <dbReference type="Rhea" id="RHEA-COMP:17339"/>
        <dbReference type="Rhea" id="RHEA-COMP:17340"/>
        <dbReference type="ChEBI" id="CHEBI:33019"/>
        <dbReference type="ChEBI" id="CHEBI:61560"/>
        <dbReference type="ChEBI" id="CHEBI:173112"/>
        <dbReference type="EC" id="2.7.7.7"/>
    </reaction>
</comment>
<dbReference type="InterPro" id="IPR050243">
    <property type="entry name" value="PHP_phosphatase"/>
</dbReference>
<dbReference type="PIRSF" id="PIRSF005047">
    <property type="entry name" value="UCP005047_YshC"/>
    <property type="match status" value="1"/>
</dbReference>
<keyword evidence="3" id="KW-0548">Nucleotidyltransferase</keyword>
<dbReference type="Pfam" id="PF14791">
    <property type="entry name" value="DNA_pol_B_thumb"/>
    <property type="match status" value="1"/>
</dbReference>
<dbReference type="SUPFAM" id="SSF89550">
    <property type="entry name" value="PHP domain-like"/>
    <property type="match status" value="1"/>
</dbReference>
<protein>
    <recommendedName>
        <fullName evidence="1">DNA-directed DNA polymerase</fullName>
        <ecNumber evidence="1">2.7.7.7</ecNumber>
    </recommendedName>
</protein>
<dbReference type="PRINTS" id="PR00870">
    <property type="entry name" value="DNAPOLXBETA"/>
</dbReference>
<dbReference type="GO" id="GO:0042578">
    <property type="term" value="F:phosphoric ester hydrolase activity"/>
    <property type="evidence" value="ECO:0007669"/>
    <property type="project" value="TreeGrafter"/>
</dbReference>